<gene>
    <name evidence="2" type="ORF">O3G_MSEX010224</name>
</gene>
<reference evidence="2" key="1">
    <citation type="journal article" date="2016" name="Insect Biochem. Mol. Biol.">
        <title>Multifaceted biological insights from a draft genome sequence of the tobacco hornworm moth, Manduca sexta.</title>
        <authorList>
            <person name="Kanost M.R."/>
            <person name="Arrese E.L."/>
            <person name="Cao X."/>
            <person name="Chen Y.R."/>
            <person name="Chellapilla S."/>
            <person name="Goldsmith M.R."/>
            <person name="Grosse-Wilde E."/>
            <person name="Heckel D.G."/>
            <person name="Herndon N."/>
            <person name="Jiang H."/>
            <person name="Papanicolaou A."/>
            <person name="Qu J."/>
            <person name="Soulages J.L."/>
            <person name="Vogel H."/>
            <person name="Walters J."/>
            <person name="Waterhouse R.M."/>
            <person name="Ahn S.J."/>
            <person name="Almeida F.C."/>
            <person name="An C."/>
            <person name="Aqrawi P."/>
            <person name="Bretschneider A."/>
            <person name="Bryant W.B."/>
            <person name="Bucks S."/>
            <person name="Chao H."/>
            <person name="Chevignon G."/>
            <person name="Christen J.M."/>
            <person name="Clarke D.F."/>
            <person name="Dittmer N.T."/>
            <person name="Ferguson L.C.F."/>
            <person name="Garavelou S."/>
            <person name="Gordon K.H.J."/>
            <person name="Gunaratna R.T."/>
            <person name="Han Y."/>
            <person name="Hauser F."/>
            <person name="He Y."/>
            <person name="Heidel-Fischer H."/>
            <person name="Hirsh A."/>
            <person name="Hu Y."/>
            <person name="Jiang H."/>
            <person name="Kalra D."/>
            <person name="Klinner C."/>
            <person name="Konig C."/>
            <person name="Kovar C."/>
            <person name="Kroll A.R."/>
            <person name="Kuwar S.S."/>
            <person name="Lee S.L."/>
            <person name="Lehman R."/>
            <person name="Li K."/>
            <person name="Li Z."/>
            <person name="Liang H."/>
            <person name="Lovelace S."/>
            <person name="Lu Z."/>
            <person name="Mansfield J.H."/>
            <person name="McCulloch K.J."/>
            <person name="Mathew T."/>
            <person name="Morton B."/>
            <person name="Muzny D.M."/>
            <person name="Neunemann D."/>
            <person name="Ongeri F."/>
            <person name="Pauchet Y."/>
            <person name="Pu L.L."/>
            <person name="Pyrousis I."/>
            <person name="Rao X.J."/>
            <person name="Redding A."/>
            <person name="Roesel C."/>
            <person name="Sanchez-Gracia A."/>
            <person name="Schaack S."/>
            <person name="Shukla A."/>
            <person name="Tetreau G."/>
            <person name="Wang Y."/>
            <person name="Xiong G.H."/>
            <person name="Traut W."/>
            <person name="Walsh T.K."/>
            <person name="Worley K.C."/>
            <person name="Wu D."/>
            <person name="Wu W."/>
            <person name="Wu Y.Q."/>
            <person name="Zhang X."/>
            <person name="Zou Z."/>
            <person name="Zucker H."/>
            <person name="Briscoe A.D."/>
            <person name="Burmester T."/>
            <person name="Clem R.J."/>
            <person name="Feyereisen R."/>
            <person name="Grimmelikhuijzen C.J.P."/>
            <person name="Hamodrakas S.J."/>
            <person name="Hansson B.S."/>
            <person name="Huguet E."/>
            <person name="Jermiin L.S."/>
            <person name="Lan Q."/>
            <person name="Lehman H.K."/>
            <person name="Lorenzen M."/>
            <person name="Merzendorfer H."/>
            <person name="Michalopoulos I."/>
            <person name="Morton D.B."/>
            <person name="Muthukrishnan S."/>
            <person name="Oakeshott J.G."/>
            <person name="Palmer W."/>
            <person name="Park Y."/>
            <person name="Passarelli A.L."/>
            <person name="Rozas J."/>
            <person name="Schwartz L.M."/>
            <person name="Smith W."/>
            <person name="Southgate A."/>
            <person name="Vilcinskas A."/>
            <person name="Vogt R."/>
            <person name="Wang P."/>
            <person name="Werren J."/>
            <person name="Yu X.Q."/>
            <person name="Zhou J.J."/>
            <person name="Brown S.J."/>
            <person name="Scherer S.E."/>
            <person name="Richards S."/>
            <person name="Blissard G.W."/>
        </authorList>
    </citation>
    <scope>NUCLEOTIDE SEQUENCE</scope>
</reference>
<organism evidence="2 3">
    <name type="scientific">Manduca sexta</name>
    <name type="common">Tobacco hawkmoth</name>
    <name type="synonym">Tobacco hornworm</name>
    <dbReference type="NCBI Taxonomy" id="7130"/>
    <lineage>
        <taxon>Eukaryota</taxon>
        <taxon>Metazoa</taxon>
        <taxon>Ecdysozoa</taxon>
        <taxon>Arthropoda</taxon>
        <taxon>Hexapoda</taxon>
        <taxon>Insecta</taxon>
        <taxon>Pterygota</taxon>
        <taxon>Neoptera</taxon>
        <taxon>Endopterygota</taxon>
        <taxon>Lepidoptera</taxon>
        <taxon>Glossata</taxon>
        <taxon>Ditrysia</taxon>
        <taxon>Bombycoidea</taxon>
        <taxon>Sphingidae</taxon>
        <taxon>Sphinginae</taxon>
        <taxon>Sphingini</taxon>
        <taxon>Manduca</taxon>
    </lineage>
</organism>
<keyword evidence="3" id="KW-1185">Reference proteome</keyword>
<name>A0A921ZG27_MANSE</name>
<evidence type="ECO:0000313" key="3">
    <source>
        <dbReference type="Proteomes" id="UP000791440"/>
    </source>
</evidence>
<dbReference type="CDD" id="cd00170">
    <property type="entry name" value="SEC14"/>
    <property type="match status" value="1"/>
</dbReference>
<dbReference type="PANTHER" id="PTHR10174:SF222">
    <property type="entry name" value="GH10083P-RELATED"/>
    <property type="match status" value="1"/>
</dbReference>
<dbReference type="GO" id="GO:1902936">
    <property type="term" value="F:phosphatidylinositol bisphosphate binding"/>
    <property type="evidence" value="ECO:0007669"/>
    <property type="project" value="TreeGrafter"/>
</dbReference>
<dbReference type="Gene3D" id="3.40.525.10">
    <property type="entry name" value="CRAL-TRIO lipid binding domain"/>
    <property type="match status" value="1"/>
</dbReference>
<dbReference type="Proteomes" id="UP000791440">
    <property type="component" value="Unassembled WGS sequence"/>
</dbReference>
<evidence type="ECO:0000259" key="1">
    <source>
        <dbReference type="PROSITE" id="PS50191"/>
    </source>
</evidence>
<evidence type="ECO:0000313" key="2">
    <source>
        <dbReference type="EMBL" id="KAG6457302.1"/>
    </source>
</evidence>
<dbReference type="InterPro" id="IPR001251">
    <property type="entry name" value="CRAL-TRIO_dom"/>
</dbReference>
<dbReference type="PROSITE" id="PS50191">
    <property type="entry name" value="CRAL_TRIO"/>
    <property type="match status" value="1"/>
</dbReference>
<proteinExistence type="predicted"/>
<sequence>MDFFDDVFLKLHPNTVTTVRKLYNLEKREDMDRAIDALEDWLKKQYHFTKTDYTRDFLERSIIMTKGSVERAKTQISNLCSMRAVYPKFFEKCDARNDFNNLDSIALCAFLPKLTDDHYRVYVAHCYNEDITPDIFLESFRFGILKFEYIKAHDYCNGIIGILDYRKMNIMKLIAALELVTLQQFLCILMEGYGIRIAGVHIVSPSKAVEALVKIIKPLFGPKVSQRIHVHATIEALYDYVPKNILPSELGGNEESIAVLKEQWKDLLGTKENVNYMQEMSNAVSNEAYKIKDKYNLDGAGTFRSLSVD</sequence>
<dbReference type="InterPro" id="IPR036273">
    <property type="entry name" value="CRAL/TRIO_N_dom_sf"/>
</dbReference>
<dbReference type="EMBL" id="JH668543">
    <property type="protein sequence ID" value="KAG6457302.1"/>
    <property type="molecule type" value="Genomic_DNA"/>
</dbReference>
<dbReference type="SMART" id="SM00516">
    <property type="entry name" value="SEC14"/>
    <property type="match status" value="1"/>
</dbReference>
<dbReference type="AlphaFoldDB" id="A0A921ZG27"/>
<feature type="domain" description="CRAL-TRIO" evidence="1">
    <location>
        <begin position="162"/>
        <end position="258"/>
    </location>
</feature>
<dbReference type="SUPFAM" id="SSF46938">
    <property type="entry name" value="CRAL/TRIO N-terminal domain"/>
    <property type="match status" value="1"/>
</dbReference>
<comment type="caution">
    <text evidence="2">The sequence shown here is derived from an EMBL/GenBank/DDBJ whole genome shotgun (WGS) entry which is preliminary data.</text>
</comment>
<protein>
    <recommendedName>
        <fullName evidence="1">CRAL-TRIO domain-containing protein</fullName>
    </recommendedName>
</protein>
<dbReference type="PANTHER" id="PTHR10174">
    <property type="entry name" value="ALPHA-TOCOPHEROL TRANSFER PROTEIN-RELATED"/>
    <property type="match status" value="1"/>
</dbReference>
<dbReference type="Pfam" id="PF00650">
    <property type="entry name" value="CRAL_TRIO"/>
    <property type="match status" value="1"/>
</dbReference>
<dbReference type="InterPro" id="IPR036865">
    <property type="entry name" value="CRAL-TRIO_dom_sf"/>
</dbReference>
<accession>A0A921ZG27</accession>
<reference evidence="2" key="2">
    <citation type="submission" date="2020-12" db="EMBL/GenBank/DDBJ databases">
        <authorList>
            <person name="Kanost M."/>
        </authorList>
    </citation>
    <scope>NUCLEOTIDE SEQUENCE</scope>
</reference>
<dbReference type="SUPFAM" id="SSF52087">
    <property type="entry name" value="CRAL/TRIO domain"/>
    <property type="match status" value="1"/>
</dbReference>
<dbReference type="PRINTS" id="PR00180">
    <property type="entry name" value="CRETINALDHBP"/>
</dbReference>
<dbReference type="GO" id="GO:0016020">
    <property type="term" value="C:membrane"/>
    <property type="evidence" value="ECO:0007669"/>
    <property type="project" value="TreeGrafter"/>
</dbReference>
<dbReference type="OrthoDB" id="8169788at2759"/>